<keyword evidence="2" id="KW-1003">Cell membrane</keyword>
<comment type="subcellular location">
    <subcellularLocation>
        <location evidence="1">Cell membrane</location>
        <topology evidence="1">Multi-pass membrane protein</topology>
    </subcellularLocation>
</comment>
<dbReference type="AlphaFoldDB" id="A0A9X1N8W0"/>
<organism evidence="9 10">
    <name type="scientific">Kineosporia babensis</name>
    <dbReference type="NCBI Taxonomy" id="499548"/>
    <lineage>
        <taxon>Bacteria</taxon>
        <taxon>Bacillati</taxon>
        <taxon>Actinomycetota</taxon>
        <taxon>Actinomycetes</taxon>
        <taxon>Kineosporiales</taxon>
        <taxon>Kineosporiaceae</taxon>
        <taxon>Kineosporia</taxon>
    </lineage>
</organism>
<evidence type="ECO:0000313" key="10">
    <source>
        <dbReference type="Proteomes" id="UP001138997"/>
    </source>
</evidence>
<comment type="similarity">
    <text evidence="6">Belongs to the ABC-4 integral membrane protein family.</text>
</comment>
<sequence length="922" mass="97005">MKDRFAAWRAIFRLALREIRNNRGRSALIAVMVALPVLAMSVVSVVYQSQTWDLEDSLRAEMGAAQAQVKWQALQPIQQSPDAGGISSTVTDQSELGRLNPAEYGELLAGYLPAGSRLLPQRWTEVDRTQVQWEGMGEWKSLQVREFDYADPGVKGLVEQISGRAPDQAGEVVISETLAKKGLQAGAKITYRPSTDEATKTLTVVGVVGGSWAHYQDAIVGRPGTLLPEELFGLSRQEREKQDEIAVVEWLVVGPAEVSWADVQRMNEIGAVVRSRAVLSDPPAYAMPAAEFVDDYAESRFQQAVIVSVVAGLILLQVALLAGPAIAVGARRNRRNLALMAAAGASRSHLRRVVLASNGLIGLVSSVLAAVLGSLVGVAVIGGLLLWGHTDIPRLDFRITDQLALVLAGTLTVLVTALVPAQQAARMNVAATLTGRRATGSGPVKLLLPLAGLAIAAAGLAVAVQTTRGFIADPAQVVGGLAVFEVGLVMSVGLIMSIAARLVRPLPFSLRFALRDASRQRSRTAPAVAAVLAAVAGGTAGLVYFASAEEQQRNSYSAAGDVGLVAVSGLDPYVHDTKVQKLDRAEQVMAERFGADQVRQYQVVEAKDGVMVTLRPERAPDDVCAGSSGPYPSNPLKTCYWQDRSLQGVGGDIFDDGGTVQILTGGTAAQDVAALQAGRVVVPEPAMLWPDNTVRVEVGRYTAQDPDLRDIEVVTLPAVLATGENILPQPVYPLQAAEKLGVDLVPGGLVTQPTEPLGSAEVSALTAALDNTGQVSDVKVEGGYQDSYSYTLMALLAAVGAIALIGTFTAVGLAAAEAKADVSTLAAVGAGPEVRRWLAASQGAAIAGLGTLLGVVSGAVAGYVLIRLARPDGVQFSTVGIWEFVLPWPHLLLILLGLPLVAAAIGFFTTRAQLPVMRRLGL</sequence>
<feature type="transmembrane region" description="Helical" evidence="7">
    <location>
        <begin position="399"/>
        <end position="419"/>
    </location>
</feature>
<dbReference type="GO" id="GO:0022857">
    <property type="term" value="F:transmembrane transporter activity"/>
    <property type="evidence" value="ECO:0007669"/>
    <property type="project" value="TreeGrafter"/>
</dbReference>
<feature type="domain" description="ABC3 transporter permease C-terminal" evidence="8">
    <location>
        <begin position="795"/>
        <end position="911"/>
    </location>
</feature>
<evidence type="ECO:0000256" key="5">
    <source>
        <dbReference type="ARBA" id="ARBA00023136"/>
    </source>
</evidence>
<dbReference type="EMBL" id="JAJOMB010000001">
    <property type="protein sequence ID" value="MCD5309713.1"/>
    <property type="molecule type" value="Genomic_DNA"/>
</dbReference>
<evidence type="ECO:0000256" key="4">
    <source>
        <dbReference type="ARBA" id="ARBA00022989"/>
    </source>
</evidence>
<dbReference type="InterPro" id="IPR003838">
    <property type="entry name" value="ABC3_permease_C"/>
</dbReference>
<gene>
    <name evidence="9" type="ORF">LR394_02310</name>
</gene>
<feature type="transmembrane region" description="Helical" evidence="7">
    <location>
        <begin position="446"/>
        <end position="465"/>
    </location>
</feature>
<proteinExistence type="inferred from homology"/>
<feature type="transmembrane region" description="Helical" evidence="7">
    <location>
        <begin position="477"/>
        <end position="503"/>
    </location>
</feature>
<comment type="caution">
    <text evidence="9">The sequence shown here is derived from an EMBL/GenBank/DDBJ whole genome shotgun (WGS) entry which is preliminary data.</text>
</comment>
<evidence type="ECO:0000256" key="3">
    <source>
        <dbReference type="ARBA" id="ARBA00022692"/>
    </source>
</evidence>
<feature type="transmembrane region" description="Helical" evidence="7">
    <location>
        <begin position="27"/>
        <end position="47"/>
    </location>
</feature>
<accession>A0A9X1N8W0</accession>
<feature type="transmembrane region" description="Helical" evidence="7">
    <location>
        <begin position="524"/>
        <end position="546"/>
    </location>
</feature>
<reference evidence="9" key="1">
    <citation type="submission" date="2021-11" db="EMBL/GenBank/DDBJ databases">
        <title>Streptomyces corallinus and Kineosporia corallina sp. nov., two new coral-derived marine actinobacteria.</title>
        <authorList>
            <person name="Buangrab K."/>
            <person name="Sutthacheep M."/>
            <person name="Yeemin T."/>
            <person name="Harunari E."/>
            <person name="Igarashi Y."/>
            <person name="Sripreechasak P."/>
            <person name="Kanchanasin P."/>
            <person name="Tanasupawat S."/>
            <person name="Phongsopitanun W."/>
        </authorList>
    </citation>
    <scope>NUCLEOTIDE SEQUENCE</scope>
    <source>
        <strain evidence="9">JCM 31032</strain>
    </source>
</reference>
<evidence type="ECO:0000256" key="1">
    <source>
        <dbReference type="ARBA" id="ARBA00004651"/>
    </source>
</evidence>
<protein>
    <recommendedName>
        <fullName evidence="8">ABC3 transporter permease C-terminal domain-containing protein</fullName>
    </recommendedName>
</protein>
<feature type="transmembrane region" description="Helical" evidence="7">
    <location>
        <begin position="360"/>
        <end position="387"/>
    </location>
</feature>
<feature type="transmembrane region" description="Helical" evidence="7">
    <location>
        <begin position="305"/>
        <end position="330"/>
    </location>
</feature>
<feature type="transmembrane region" description="Helical" evidence="7">
    <location>
        <begin position="792"/>
        <end position="816"/>
    </location>
</feature>
<keyword evidence="4 7" id="KW-1133">Transmembrane helix</keyword>
<evidence type="ECO:0000259" key="8">
    <source>
        <dbReference type="Pfam" id="PF02687"/>
    </source>
</evidence>
<dbReference type="InterPro" id="IPR050250">
    <property type="entry name" value="Macrolide_Exporter_MacB"/>
</dbReference>
<dbReference type="PANTHER" id="PTHR30572">
    <property type="entry name" value="MEMBRANE COMPONENT OF TRANSPORTER-RELATED"/>
    <property type="match status" value="1"/>
</dbReference>
<dbReference type="PANTHER" id="PTHR30572:SF4">
    <property type="entry name" value="ABC TRANSPORTER PERMEASE YTRF"/>
    <property type="match status" value="1"/>
</dbReference>
<keyword evidence="10" id="KW-1185">Reference proteome</keyword>
<evidence type="ECO:0000256" key="6">
    <source>
        <dbReference type="ARBA" id="ARBA00038076"/>
    </source>
</evidence>
<evidence type="ECO:0000313" key="9">
    <source>
        <dbReference type="EMBL" id="MCD5309713.1"/>
    </source>
</evidence>
<keyword evidence="5 7" id="KW-0472">Membrane</keyword>
<keyword evidence="3 7" id="KW-0812">Transmembrane</keyword>
<feature type="transmembrane region" description="Helical" evidence="7">
    <location>
        <begin position="886"/>
        <end position="909"/>
    </location>
</feature>
<feature type="transmembrane region" description="Helical" evidence="7">
    <location>
        <begin position="837"/>
        <end position="866"/>
    </location>
</feature>
<evidence type="ECO:0000256" key="7">
    <source>
        <dbReference type="SAM" id="Phobius"/>
    </source>
</evidence>
<dbReference type="Proteomes" id="UP001138997">
    <property type="component" value="Unassembled WGS sequence"/>
</dbReference>
<dbReference type="RefSeq" id="WP_231438633.1">
    <property type="nucleotide sequence ID" value="NZ_JAJOMB010000001.1"/>
</dbReference>
<name>A0A9X1N8W0_9ACTN</name>
<dbReference type="GO" id="GO:0005886">
    <property type="term" value="C:plasma membrane"/>
    <property type="evidence" value="ECO:0007669"/>
    <property type="project" value="UniProtKB-SubCell"/>
</dbReference>
<evidence type="ECO:0000256" key="2">
    <source>
        <dbReference type="ARBA" id="ARBA00022475"/>
    </source>
</evidence>
<feature type="domain" description="ABC3 transporter permease C-terminal" evidence="8">
    <location>
        <begin position="309"/>
        <end position="428"/>
    </location>
</feature>
<dbReference type="Pfam" id="PF02687">
    <property type="entry name" value="FtsX"/>
    <property type="match status" value="2"/>
</dbReference>